<dbReference type="CDD" id="cd13136">
    <property type="entry name" value="MATE_DinF_like"/>
    <property type="match status" value="1"/>
</dbReference>
<evidence type="ECO:0000256" key="3">
    <source>
        <dbReference type="ARBA" id="ARBA00013489"/>
    </source>
</evidence>
<feature type="transmembrane region" description="Helical" evidence="10">
    <location>
        <begin position="297"/>
        <end position="321"/>
    </location>
</feature>
<feature type="transmembrane region" description="Helical" evidence="10">
    <location>
        <begin position="342"/>
        <end position="364"/>
    </location>
</feature>
<keyword evidence="7 10" id="KW-1133">Transmembrane helix</keyword>
<dbReference type="GO" id="GO:0042910">
    <property type="term" value="F:xenobiotic transmembrane transporter activity"/>
    <property type="evidence" value="ECO:0007669"/>
    <property type="project" value="InterPro"/>
</dbReference>
<keyword evidence="5" id="KW-1003">Cell membrane</keyword>
<dbReference type="PATRIC" id="fig|658445.3.peg.2337"/>
<feature type="transmembrane region" description="Helical" evidence="10">
    <location>
        <begin position="439"/>
        <end position="461"/>
    </location>
</feature>
<dbReference type="GO" id="GO:0015297">
    <property type="term" value="F:antiporter activity"/>
    <property type="evidence" value="ECO:0007669"/>
    <property type="project" value="InterPro"/>
</dbReference>
<dbReference type="NCBIfam" id="TIGR00797">
    <property type="entry name" value="matE"/>
    <property type="match status" value="1"/>
</dbReference>
<proteinExistence type="inferred from homology"/>
<accession>A0A0C5W6M5</accession>
<evidence type="ECO:0000256" key="9">
    <source>
        <dbReference type="ARBA" id="ARBA00030855"/>
    </source>
</evidence>
<dbReference type="Proteomes" id="UP000032303">
    <property type="component" value="Chromosome 2"/>
</dbReference>
<organism evidence="11 12">
    <name type="scientific">Photobacterium gaetbulicola Gung47</name>
    <dbReference type="NCBI Taxonomy" id="658445"/>
    <lineage>
        <taxon>Bacteria</taxon>
        <taxon>Pseudomonadati</taxon>
        <taxon>Pseudomonadota</taxon>
        <taxon>Gammaproteobacteria</taxon>
        <taxon>Vibrionales</taxon>
        <taxon>Vibrionaceae</taxon>
        <taxon>Photobacterium</taxon>
    </lineage>
</organism>
<dbReference type="AlphaFoldDB" id="A0A0C5W6M5"/>
<feature type="transmembrane region" description="Helical" evidence="10">
    <location>
        <begin position="190"/>
        <end position="213"/>
    </location>
</feature>
<comment type="similarity">
    <text evidence="2">Belongs to the multi antimicrobial extrusion (MATE) (TC 2.A.66.1) family.</text>
</comment>
<dbReference type="PANTHER" id="PTHR42893:SF46">
    <property type="entry name" value="PROTEIN DETOXIFICATION 44, CHLOROPLASTIC"/>
    <property type="match status" value="1"/>
</dbReference>
<evidence type="ECO:0000256" key="6">
    <source>
        <dbReference type="ARBA" id="ARBA00022692"/>
    </source>
</evidence>
<keyword evidence="4" id="KW-0813">Transport</keyword>
<feature type="transmembrane region" description="Helical" evidence="10">
    <location>
        <begin position="417"/>
        <end position="433"/>
    </location>
</feature>
<evidence type="ECO:0000256" key="10">
    <source>
        <dbReference type="SAM" id="Phobius"/>
    </source>
</evidence>
<feature type="transmembrane region" description="Helical" evidence="10">
    <location>
        <begin position="72"/>
        <end position="95"/>
    </location>
</feature>
<keyword evidence="8 10" id="KW-0472">Membrane</keyword>
<dbReference type="Pfam" id="PF01554">
    <property type="entry name" value="MatE"/>
    <property type="match status" value="2"/>
</dbReference>
<sequence>MDFVHGGFLFGAQHQIITGWLSKVEVVVLQALRDRTLHRQVYALALPMVLSNITVPLLGLVDAAVIGHLEHAWYLGGVAVGGTMINVTFWLLGFLRMATTGLSAQAYGASDREAQATVFIQGMALAWLMALVLMVFHQPVAELIFHFSSASSEVKTYAEQYFSIRIWGAPAALANFVIMGWLLGTQNAKLPMWLLIVTNLVNIGLDVLFVLGFGWKVQGAAAASVLAEYSGLILGLWFVSRQWRAHALPVLRSKLGCVWQGIGRLLKLNRDIFLRSLCLQLTFTFMTFQGATLGDNVVAANAVLMSFLMLVSYAMDGFAYAMEAMVGKAIGARNRDELGRSLVGTTFWSLVISLVLTLVFAVFGRGIIGLISDIPAVQHEASLYLPWLAAVPLVAMWCFLLDGIFIGATRGREMRNSMFVATCCYFIIWWLLSGLGNHALWGAMIGFMAMRGVGLALIFAYQWKKNIFLQVANANR</sequence>
<dbReference type="KEGG" id="pgb:H744_2c0440"/>
<dbReference type="InterPro" id="IPR048279">
    <property type="entry name" value="MdtK-like"/>
</dbReference>
<feature type="transmembrane region" description="Helical" evidence="10">
    <location>
        <begin position="41"/>
        <end position="66"/>
    </location>
</feature>
<dbReference type="GO" id="GO:0005886">
    <property type="term" value="C:plasma membrane"/>
    <property type="evidence" value="ECO:0007669"/>
    <property type="project" value="UniProtKB-SubCell"/>
</dbReference>
<feature type="transmembrane region" description="Helical" evidence="10">
    <location>
        <begin position="384"/>
        <end position="405"/>
    </location>
</feature>
<dbReference type="HOGENOM" id="CLU_012893_16_0_6"/>
<dbReference type="NCBIfam" id="NF007690">
    <property type="entry name" value="PRK10367.1"/>
    <property type="match status" value="1"/>
</dbReference>
<evidence type="ECO:0000256" key="8">
    <source>
        <dbReference type="ARBA" id="ARBA00023136"/>
    </source>
</evidence>
<evidence type="ECO:0000256" key="4">
    <source>
        <dbReference type="ARBA" id="ARBA00022448"/>
    </source>
</evidence>
<dbReference type="InterPro" id="IPR044644">
    <property type="entry name" value="DinF-like"/>
</dbReference>
<comment type="subcellular location">
    <subcellularLocation>
        <location evidence="1">Cell inner membrane</location>
        <topology evidence="1">Multi-pass membrane protein</topology>
    </subcellularLocation>
</comment>
<evidence type="ECO:0000313" key="12">
    <source>
        <dbReference type="Proteomes" id="UP000032303"/>
    </source>
</evidence>
<evidence type="ECO:0000256" key="2">
    <source>
        <dbReference type="ARBA" id="ARBA00010199"/>
    </source>
</evidence>
<keyword evidence="6 10" id="KW-0812">Transmembrane</keyword>
<feature type="transmembrane region" description="Helical" evidence="10">
    <location>
        <begin position="116"/>
        <end position="136"/>
    </location>
</feature>
<dbReference type="STRING" id="658445.H744_2c0440"/>
<reference evidence="11 12" key="1">
    <citation type="submission" date="2013-05" db="EMBL/GenBank/DDBJ databases">
        <title>Complete genome sequence of the lipase-producing bacterium Photobacterium gaetbulicola Gung47.</title>
        <authorList>
            <person name="Kim Y.-O."/>
        </authorList>
    </citation>
    <scope>NUCLEOTIDE SEQUENCE [LARGE SCALE GENOMIC DNA]</scope>
    <source>
        <strain evidence="11 12">Gung47</strain>
    </source>
</reference>
<dbReference type="PIRSF" id="PIRSF006603">
    <property type="entry name" value="DinF"/>
    <property type="match status" value="1"/>
</dbReference>
<dbReference type="EMBL" id="CP005974">
    <property type="protein sequence ID" value="AJR07176.1"/>
    <property type="molecule type" value="Genomic_DNA"/>
</dbReference>
<protein>
    <recommendedName>
        <fullName evidence="3">Multidrug resistance protein NorM</fullName>
    </recommendedName>
    <alternativeName>
        <fullName evidence="9">Na(+)/drug antiporter</fullName>
    </alternativeName>
</protein>
<feature type="transmembrane region" description="Helical" evidence="10">
    <location>
        <begin position="219"/>
        <end position="239"/>
    </location>
</feature>
<gene>
    <name evidence="11" type="ORF">H744_2c0440</name>
</gene>
<keyword evidence="12" id="KW-1185">Reference proteome</keyword>
<name>A0A0C5W6M5_9GAMM</name>
<feature type="transmembrane region" description="Helical" evidence="10">
    <location>
        <begin position="164"/>
        <end position="183"/>
    </location>
</feature>
<feature type="transmembrane region" description="Helical" evidence="10">
    <location>
        <begin position="272"/>
        <end position="291"/>
    </location>
</feature>
<evidence type="ECO:0000256" key="1">
    <source>
        <dbReference type="ARBA" id="ARBA00004429"/>
    </source>
</evidence>
<dbReference type="InterPro" id="IPR002528">
    <property type="entry name" value="MATE_fam"/>
</dbReference>
<evidence type="ECO:0000256" key="5">
    <source>
        <dbReference type="ARBA" id="ARBA00022475"/>
    </source>
</evidence>
<evidence type="ECO:0000256" key="7">
    <source>
        <dbReference type="ARBA" id="ARBA00022989"/>
    </source>
</evidence>
<evidence type="ECO:0000313" key="11">
    <source>
        <dbReference type="EMBL" id="AJR07176.1"/>
    </source>
</evidence>
<dbReference type="PANTHER" id="PTHR42893">
    <property type="entry name" value="PROTEIN DETOXIFICATION 44, CHLOROPLASTIC-RELATED"/>
    <property type="match status" value="1"/>
</dbReference>